<dbReference type="EC" id="3.6.1.7" evidence="1"/>
<organism evidence="4 5">
    <name type="scientific">Methanospirillum hungatei JF-1 (strain ATCC 27890 / DSM 864 / NBRC 100397 / JF-1)</name>
    <dbReference type="NCBI Taxonomy" id="323259"/>
    <lineage>
        <taxon>Archaea</taxon>
        <taxon>Methanobacteriati</taxon>
        <taxon>Methanobacteriota</taxon>
        <taxon>Stenosarchaea group</taxon>
        <taxon>Methanomicrobia</taxon>
        <taxon>Methanomicrobiales</taxon>
        <taxon>Methanospirillaceae</taxon>
        <taxon>Methanospirillum</taxon>
    </lineage>
</organism>
<evidence type="ECO:0000256" key="1">
    <source>
        <dbReference type="PROSITE-ProRule" id="PRU00520"/>
    </source>
</evidence>
<dbReference type="InParanoid" id="Q2FNE9"/>
<feature type="domain" description="Acylphosphatase-like" evidence="3">
    <location>
        <begin position="5"/>
        <end position="92"/>
    </location>
</feature>
<keyword evidence="5" id="KW-1185">Reference proteome</keyword>
<feature type="active site" evidence="1">
    <location>
        <position position="20"/>
    </location>
</feature>
<sequence>MDLIRSRYIIHGDVQRVGYRDVVQKLAIKNGIKGEVRNLEDLDVQIIAEGTKEAISHFSNIIYIQDFPINVESIETREEPYTGEFRTFKIIRGDTGEEMAERMDTAIQHLNLIGKYSKTAADNSTTLIEMMHTSLDKQDRMLEKQDQMLQKQDQMLEKQDQMIGKQDDMISVQHETVDEIKGLRKDSKSYLEKEFSEIHKRLHSIENALNDAGIKIH</sequence>
<comment type="catalytic activity">
    <reaction evidence="1">
        <text>an acyl phosphate + H2O = a carboxylate + phosphate + H(+)</text>
        <dbReference type="Rhea" id="RHEA:14965"/>
        <dbReference type="ChEBI" id="CHEBI:15377"/>
        <dbReference type="ChEBI" id="CHEBI:15378"/>
        <dbReference type="ChEBI" id="CHEBI:29067"/>
        <dbReference type="ChEBI" id="CHEBI:43474"/>
        <dbReference type="ChEBI" id="CHEBI:59918"/>
        <dbReference type="EC" id="3.6.1.7"/>
    </reaction>
</comment>
<evidence type="ECO:0000256" key="2">
    <source>
        <dbReference type="RuleBase" id="RU004168"/>
    </source>
</evidence>
<dbReference type="EnsemblBacteria" id="ABD42846">
    <property type="protein sequence ID" value="ABD42846"/>
    <property type="gene ID" value="Mhun_3164"/>
</dbReference>
<dbReference type="InterPro" id="IPR001792">
    <property type="entry name" value="Acylphosphatase-like_dom"/>
</dbReference>
<accession>Q2FNE9</accession>
<dbReference type="Proteomes" id="UP000001941">
    <property type="component" value="Chromosome"/>
</dbReference>
<dbReference type="STRING" id="323259.Mhun_3164"/>
<keyword evidence="1" id="KW-0378">Hydrolase</keyword>
<name>Q2FNE9_METHJ</name>
<feature type="active site" evidence="1">
    <location>
        <position position="38"/>
    </location>
</feature>
<dbReference type="AlphaFoldDB" id="Q2FNE9"/>
<dbReference type="Pfam" id="PF00708">
    <property type="entry name" value="Acylphosphatase"/>
    <property type="match status" value="1"/>
</dbReference>
<dbReference type="RefSeq" id="WP_011450091.1">
    <property type="nucleotide sequence ID" value="NC_007796.1"/>
</dbReference>
<dbReference type="HOGENOM" id="CLU_080336_0_0_2"/>
<dbReference type="PROSITE" id="PS51160">
    <property type="entry name" value="ACYLPHOSPHATASE_3"/>
    <property type="match status" value="1"/>
</dbReference>
<dbReference type="PANTHER" id="PTHR47268">
    <property type="entry name" value="ACYLPHOSPHATASE"/>
    <property type="match status" value="1"/>
</dbReference>
<comment type="similarity">
    <text evidence="2">Belongs to the acylphosphatase family.</text>
</comment>
<evidence type="ECO:0000259" key="3">
    <source>
        <dbReference type="PROSITE" id="PS51160"/>
    </source>
</evidence>
<dbReference type="GO" id="GO:0003998">
    <property type="term" value="F:acylphosphatase activity"/>
    <property type="evidence" value="ECO:0007669"/>
    <property type="project" value="UniProtKB-EC"/>
</dbReference>
<dbReference type="KEGG" id="mhu:Mhun_3164"/>
<dbReference type="SUPFAM" id="SSF54975">
    <property type="entry name" value="Acylphosphatase/BLUF domain-like"/>
    <property type="match status" value="1"/>
</dbReference>
<dbReference type="InterPro" id="IPR036046">
    <property type="entry name" value="Acylphosphatase-like_dom_sf"/>
</dbReference>
<evidence type="ECO:0000313" key="5">
    <source>
        <dbReference type="Proteomes" id="UP000001941"/>
    </source>
</evidence>
<dbReference type="PANTHER" id="PTHR47268:SF4">
    <property type="entry name" value="ACYLPHOSPHATASE"/>
    <property type="match status" value="1"/>
</dbReference>
<reference evidence="5" key="1">
    <citation type="journal article" date="2016" name="Stand. Genomic Sci.">
        <title>Complete genome sequence of Methanospirillum hungatei type strain JF1.</title>
        <authorList>
            <person name="Gunsalus R.P."/>
            <person name="Cook L.E."/>
            <person name="Crable B."/>
            <person name="Rohlin L."/>
            <person name="McDonald E."/>
            <person name="Mouttaki H."/>
            <person name="Sieber J.R."/>
            <person name="Poweleit N."/>
            <person name="Zhou H."/>
            <person name="Lapidus A.L."/>
            <person name="Daligault H.E."/>
            <person name="Land M."/>
            <person name="Gilna P."/>
            <person name="Ivanova N."/>
            <person name="Kyrpides N."/>
            <person name="Culley D.E."/>
            <person name="McInerney M.J."/>
        </authorList>
    </citation>
    <scope>NUCLEOTIDE SEQUENCE [LARGE SCALE GENOMIC DNA]</scope>
    <source>
        <strain evidence="5">ATCC 27890 / DSM 864 / NBRC 100397 / JF-1</strain>
    </source>
</reference>
<dbReference type="OrthoDB" id="6643at2157"/>
<gene>
    <name evidence="4" type="ordered locus">Mhun_3164</name>
</gene>
<dbReference type="eggNOG" id="arCOG01674">
    <property type="taxonomic scope" value="Archaea"/>
</dbReference>
<protein>
    <recommendedName>
        <fullName evidence="1">acylphosphatase</fullName>
        <ecNumber evidence="1">3.6.1.7</ecNumber>
    </recommendedName>
</protein>
<dbReference type="Gene3D" id="3.30.70.100">
    <property type="match status" value="1"/>
</dbReference>
<evidence type="ECO:0000313" key="4">
    <source>
        <dbReference type="EMBL" id="ABD42846.1"/>
    </source>
</evidence>
<proteinExistence type="inferred from homology"/>
<dbReference type="EMBL" id="CP000254">
    <property type="protein sequence ID" value="ABD42846.1"/>
    <property type="molecule type" value="Genomic_DNA"/>
</dbReference>
<dbReference type="GeneID" id="3924422"/>
<dbReference type="InterPro" id="IPR020456">
    <property type="entry name" value="Acylphosphatase"/>
</dbReference>